<dbReference type="InterPro" id="IPR017972">
    <property type="entry name" value="Cyt_P450_CS"/>
</dbReference>
<keyword evidence="2 5" id="KW-0349">Heme</keyword>
<evidence type="ECO:0000256" key="4">
    <source>
        <dbReference type="ARBA" id="ARBA00023004"/>
    </source>
</evidence>
<comment type="caution">
    <text evidence="7">The sequence shown here is derived from an EMBL/GenBank/DDBJ whole genome shotgun (WGS) entry which is preliminary data.</text>
</comment>
<keyword evidence="3 5" id="KW-0479">Metal-binding</keyword>
<keyword evidence="7" id="KW-0808">Transferase</keyword>
<comment type="cofactor">
    <cofactor evidence="5">
        <name>heme</name>
        <dbReference type="ChEBI" id="CHEBI:30413"/>
    </cofactor>
</comment>
<evidence type="ECO:0000256" key="1">
    <source>
        <dbReference type="ARBA" id="ARBA00010617"/>
    </source>
</evidence>
<dbReference type="Pfam" id="PF00067">
    <property type="entry name" value="p450"/>
    <property type="match status" value="1"/>
</dbReference>
<dbReference type="Proteomes" id="UP000572680">
    <property type="component" value="Unassembled WGS sequence"/>
</dbReference>
<evidence type="ECO:0000256" key="2">
    <source>
        <dbReference type="ARBA" id="ARBA00022617"/>
    </source>
</evidence>
<dbReference type="PRINTS" id="PR00465">
    <property type="entry name" value="EP450IV"/>
</dbReference>
<evidence type="ECO:0000256" key="6">
    <source>
        <dbReference type="RuleBase" id="RU000461"/>
    </source>
</evidence>
<dbReference type="AlphaFoldDB" id="A0A7W3LJH9"/>
<evidence type="ECO:0000313" key="8">
    <source>
        <dbReference type="Proteomes" id="UP000572680"/>
    </source>
</evidence>
<dbReference type="InterPro" id="IPR001128">
    <property type="entry name" value="Cyt_P450"/>
</dbReference>
<comment type="similarity">
    <text evidence="1 6">Belongs to the cytochrome P450 family.</text>
</comment>
<dbReference type="PRINTS" id="PR00385">
    <property type="entry name" value="P450"/>
</dbReference>
<proteinExistence type="inferred from homology"/>
<evidence type="ECO:0000256" key="3">
    <source>
        <dbReference type="ARBA" id="ARBA00022723"/>
    </source>
</evidence>
<dbReference type="SUPFAM" id="SSF48264">
    <property type="entry name" value="Cytochrome P450"/>
    <property type="match status" value="1"/>
</dbReference>
<dbReference type="GO" id="GO:0005506">
    <property type="term" value="F:iron ion binding"/>
    <property type="evidence" value="ECO:0007669"/>
    <property type="project" value="InterPro"/>
</dbReference>
<dbReference type="PANTHER" id="PTHR24304:SF2">
    <property type="entry name" value="24-HYDROXYCHOLESTEROL 7-ALPHA-HYDROXYLASE"/>
    <property type="match status" value="1"/>
</dbReference>
<keyword evidence="6" id="KW-0503">Monooxygenase</keyword>
<name>A0A7W3LJH9_ACTNM</name>
<dbReference type="InterPro" id="IPR002403">
    <property type="entry name" value="Cyt_P450_E_grp-IV"/>
</dbReference>
<evidence type="ECO:0000256" key="5">
    <source>
        <dbReference type="PIRSR" id="PIRSR602403-1"/>
    </source>
</evidence>
<sequence length="441" mass="49448">MSIPVVSGGPDHLEELRTDPVALMRRVRAECGDVGAFRLAGRTVVLLSGAEANEFFFRAPDEDLDQAEAYPFMTPIFGEGVVFDATPEQRREALHNQALKGSFLKGHAATIAAEVERMTAGWGEEGEIDLLDWFAELTIYTSSACLIGRKFRDQLDRRFAELYHDLERGTDALAYVDPYAPIESFRKRDAARAELVRLVQGIMDGRDPDPPREERDLLDILISVRERDGAPRFSADQVTGMFISMMFAGHHTSSGTAAWTLIELLRHPEVMSGVARELDGLYADGREISFQALRAIPRLEAAIKETLRLHPPLILLLRVAKTEQEVLGHRVPAGTLVGCSLAVSNRIPGDFPDPDAFDPSRYAAPREEDLLNRWTWVPFGAGRHRCVGANFAMIQLKAIFSVLLRDWEFAPAQPPDTYRDDHSKMVVQLARPCAVRYRRRR</sequence>
<dbReference type="PROSITE" id="PS00086">
    <property type="entry name" value="CYTOCHROME_P450"/>
    <property type="match status" value="1"/>
</dbReference>
<reference evidence="7 8" key="1">
    <citation type="submission" date="2020-08" db="EMBL/GenBank/DDBJ databases">
        <title>Genomic Encyclopedia of Type Strains, Phase IV (KMG-IV): sequencing the most valuable type-strain genomes for metagenomic binning, comparative biology and taxonomic classification.</title>
        <authorList>
            <person name="Goeker M."/>
        </authorList>
    </citation>
    <scope>NUCLEOTIDE SEQUENCE [LARGE SCALE GENOMIC DNA]</scope>
    <source>
        <strain evidence="7 8">DSM 44197</strain>
    </source>
</reference>
<dbReference type="GO" id="GO:0008398">
    <property type="term" value="F:sterol 14-demethylase activity"/>
    <property type="evidence" value="ECO:0007669"/>
    <property type="project" value="UniProtKB-EC"/>
</dbReference>
<evidence type="ECO:0000313" key="7">
    <source>
        <dbReference type="EMBL" id="MBA8949312.1"/>
    </source>
</evidence>
<dbReference type="InterPro" id="IPR036396">
    <property type="entry name" value="Cyt_P450_sf"/>
</dbReference>
<keyword evidence="6 7" id="KW-0560">Oxidoreductase</keyword>
<organism evidence="7 8">
    <name type="scientific">Actinomadura namibiensis</name>
    <dbReference type="NCBI Taxonomy" id="182080"/>
    <lineage>
        <taxon>Bacteria</taxon>
        <taxon>Bacillati</taxon>
        <taxon>Actinomycetota</taxon>
        <taxon>Actinomycetes</taxon>
        <taxon>Streptosporangiales</taxon>
        <taxon>Thermomonosporaceae</taxon>
        <taxon>Actinomadura</taxon>
    </lineage>
</organism>
<dbReference type="InterPro" id="IPR050529">
    <property type="entry name" value="CYP450_sterol_14alpha_dmase"/>
</dbReference>
<dbReference type="CDD" id="cd11042">
    <property type="entry name" value="CYP51-like"/>
    <property type="match status" value="1"/>
</dbReference>
<keyword evidence="7" id="KW-0489">Methyltransferase</keyword>
<dbReference type="EMBL" id="JACJIA010000001">
    <property type="protein sequence ID" value="MBA8949312.1"/>
    <property type="molecule type" value="Genomic_DNA"/>
</dbReference>
<feature type="binding site" description="axial binding residue" evidence="5">
    <location>
        <position position="386"/>
    </location>
    <ligand>
        <name>heme</name>
        <dbReference type="ChEBI" id="CHEBI:30413"/>
    </ligand>
    <ligandPart>
        <name>Fe</name>
        <dbReference type="ChEBI" id="CHEBI:18248"/>
    </ligandPart>
</feature>
<accession>A0A7W3LJH9</accession>
<gene>
    <name evidence="7" type="ORF">HNR61_000910</name>
</gene>
<keyword evidence="8" id="KW-1185">Reference proteome</keyword>
<dbReference type="RefSeq" id="WP_182841770.1">
    <property type="nucleotide sequence ID" value="NZ_BAAALP010000003.1"/>
</dbReference>
<dbReference type="GO" id="GO:0032259">
    <property type="term" value="P:methylation"/>
    <property type="evidence" value="ECO:0007669"/>
    <property type="project" value="UniProtKB-KW"/>
</dbReference>
<dbReference type="Gene3D" id="1.10.630.10">
    <property type="entry name" value="Cytochrome P450"/>
    <property type="match status" value="1"/>
</dbReference>
<dbReference type="PANTHER" id="PTHR24304">
    <property type="entry name" value="CYTOCHROME P450 FAMILY 7"/>
    <property type="match status" value="1"/>
</dbReference>
<dbReference type="EC" id="1.14.14.154" evidence="7"/>
<keyword evidence="4 5" id="KW-0408">Iron</keyword>
<dbReference type="GO" id="GO:0020037">
    <property type="term" value="F:heme binding"/>
    <property type="evidence" value="ECO:0007669"/>
    <property type="project" value="InterPro"/>
</dbReference>
<protein>
    <submittedName>
        <fullName evidence="7">Sterol 14-demethylase</fullName>
        <ecNumber evidence="7">1.14.14.154</ecNumber>
    </submittedName>
</protein>
<dbReference type="GO" id="GO:0008168">
    <property type="term" value="F:methyltransferase activity"/>
    <property type="evidence" value="ECO:0007669"/>
    <property type="project" value="UniProtKB-KW"/>
</dbReference>